<dbReference type="Gramene" id="TKV95788">
    <property type="protein sequence ID" value="TKV95788"/>
    <property type="gene ID" value="SEVIR_9G384600v2"/>
</dbReference>
<proteinExistence type="predicted"/>
<evidence type="ECO:0000313" key="2">
    <source>
        <dbReference type="Proteomes" id="UP000298652"/>
    </source>
</evidence>
<keyword evidence="2" id="KW-1185">Reference proteome</keyword>
<evidence type="ECO:0000313" key="1">
    <source>
        <dbReference type="EMBL" id="TKV95788.1"/>
    </source>
</evidence>
<reference evidence="1" key="1">
    <citation type="submission" date="2019-03" db="EMBL/GenBank/DDBJ databases">
        <title>WGS assembly of Setaria viridis.</title>
        <authorList>
            <person name="Huang P."/>
            <person name="Jenkins J."/>
            <person name="Grimwood J."/>
            <person name="Barry K."/>
            <person name="Healey A."/>
            <person name="Mamidi S."/>
            <person name="Sreedasyam A."/>
            <person name="Shu S."/>
            <person name="Feldman M."/>
            <person name="Wu J."/>
            <person name="Yu Y."/>
            <person name="Chen C."/>
            <person name="Johnson J."/>
            <person name="Rokhsar D."/>
            <person name="Baxter I."/>
            <person name="Schmutz J."/>
            <person name="Brutnell T."/>
            <person name="Kellogg E."/>
        </authorList>
    </citation>
    <scope>NUCLEOTIDE SEQUENCE [LARGE SCALE GENOMIC DNA]</scope>
</reference>
<gene>
    <name evidence="1" type="ORF">SEVIR_9G384600v2</name>
</gene>
<name>A0A4U6T5N5_SETVI</name>
<dbReference type="AlphaFoldDB" id="A0A4U6T5N5"/>
<organism evidence="1 2">
    <name type="scientific">Setaria viridis</name>
    <name type="common">Green bristlegrass</name>
    <name type="synonym">Setaria italica subsp. viridis</name>
    <dbReference type="NCBI Taxonomy" id="4556"/>
    <lineage>
        <taxon>Eukaryota</taxon>
        <taxon>Viridiplantae</taxon>
        <taxon>Streptophyta</taxon>
        <taxon>Embryophyta</taxon>
        <taxon>Tracheophyta</taxon>
        <taxon>Spermatophyta</taxon>
        <taxon>Magnoliopsida</taxon>
        <taxon>Liliopsida</taxon>
        <taxon>Poales</taxon>
        <taxon>Poaceae</taxon>
        <taxon>PACMAD clade</taxon>
        <taxon>Panicoideae</taxon>
        <taxon>Panicodae</taxon>
        <taxon>Paniceae</taxon>
        <taxon>Cenchrinae</taxon>
        <taxon>Setaria</taxon>
    </lineage>
</organism>
<accession>A0A4U6T5N5</accession>
<protein>
    <submittedName>
        <fullName evidence="1">Uncharacterized protein</fullName>
    </submittedName>
</protein>
<sequence length="118" mass="11844">MVAPSGGGGVEGERTRVQCRLTRWHHASTAVAAAHGTDVTAGSLAALLSTSSGARSGRTAAGHGDPPHACCAPPRPAHPGVLAGSYCDISKAGFEGDGMQICCGEKGCHLCFCCGRII</sequence>
<dbReference type="Proteomes" id="UP000298652">
    <property type="component" value="Chromosome 9"/>
</dbReference>
<dbReference type="EMBL" id="CM016560">
    <property type="protein sequence ID" value="TKV95788.1"/>
    <property type="molecule type" value="Genomic_DNA"/>
</dbReference>